<accession>H6LB05</accession>
<dbReference type="AlphaFoldDB" id="H6LB05"/>
<geneLocation type="plasmid" evidence="3">
    <name>SGRA01</name>
</geneLocation>
<organism evidence="2 3">
    <name type="scientific">Saprospira grandis (strain Lewin)</name>
    <dbReference type="NCBI Taxonomy" id="984262"/>
    <lineage>
        <taxon>Bacteria</taxon>
        <taxon>Pseudomonadati</taxon>
        <taxon>Bacteroidota</taxon>
        <taxon>Saprospiria</taxon>
        <taxon>Saprospirales</taxon>
        <taxon>Saprospiraceae</taxon>
        <taxon>Saprospira</taxon>
    </lineage>
</organism>
<name>H6LB05_SAPGL</name>
<dbReference type="HOGENOM" id="CLU_3084592_0_0_10"/>
<keyword evidence="2" id="KW-0614">Plasmid</keyword>
<evidence type="ECO:0000256" key="1">
    <source>
        <dbReference type="SAM" id="MobiDB-lite"/>
    </source>
</evidence>
<reference evidence="2 3" key="1">
    <citation type="journal article" date="2012" name="Stand. Genomic Sci.">
        <title>Complete genome sequencing and analysis of Saprospira grandis str. Lewin, a predatory marine bacterium.</title>
        <authorList>
            <person name="Saw J.H."/>
            <person name="Yuryev A."/>
            <person name="Kanbe M."/>
            <person name="Hou S."/>
            <person name="Young A.G."/>
            <person name="Aizawa S."/>
            <person name="Alam M."/>
        </authorList>
    </citation>
    <scope>NUCLEOTIDE SEQUENCE [LARGE SCALE GENOMIC DNA]</scope>
    <source>
        <strain evidence="2 3">Lewin</strain>
        <plasmid evidence="3">Plasmid SGRA01</plasmid>
    </source>
</reference>
<proteinExistence type="predicted"/>
<evidence type="ECO:0000313" key="3">
    <source>
        <dbReference type="Proteomes" id="UP000007519"/>
    </source>
</evidence>
<feature type="compositionally biased region" description="Basic and acidic residues" evidence="1">
    <location>
        <begin position="41"/>
        <end position="52"/>
    </location>
</feature>
<feature type="region of interest" description="Disordered" evidence="1">
    <location>
        <begin position="1"/>
        <end position="52"/>
    </location>
</feature>
<evidence type="ECO:0000313" key="2">
    <source>
        <dbReference type="EMBL" id="AFC26970.1"/>
    </source>
</evidence>
<gene>
    <name evidence="2" type="ORF">SGRA_p0030</name>
</gene>
<protein>
    <submittedName>
        <fullName evidence="2">Uncharacterized protein</fullName>
    </submittedName>
</protein>
<dbReference type="KEGG" id="sgn:SGRA_p0030"/>
<dbReference type="EMBL" id="CP002832">
    <property type="protein sequence ID" value="AFC26970.1"/>
    <property type="molecule type" value="Genomic_DNA"/>
</dbReference>
<dbReference type="Proteomes" id="UP000007519">
    <property type="component" value="Plasmid unnamed"/>
</dbReference>
<sequence length="52" mass="5509">MEMALGLAMCSSGRQARPSQLAGDNKAESRSSMTKGNNGRADLRAAERQQGL</sequence>
<keyword evidence="3" id="KW-1185">Reference proteome</keyword>